<evidence type="ECO:0000256" key="1">
    <source>
        <dbReference type="SAM" id="Phobius"/>
    </source>
</evidence>
<name>A0A395W8D8_9FIRM</name>
<gene>
    <name evidence="2" type="ORF">DWW32_07515</name>
</gene>
<evidence type="ECO:0000313" key="2">
    <source>
        <dbReference type="EMBL" id="RGU91024.1"/>
    </source>
</evidence>
<feature type="transmembrane region" description="Helical" evidence="1">
    <location>
        <begin position="69"/>
        <end position="90"/>
    </location>
</feature>
<dbReference type="Proteomes" id="UP000265489">
    <property type="component" value="Unassembled WGS sequence"/>
</dbReference>
<keyword evidence="1" id="KW-0812">Transmembrane</keyword>
<dbReference type="GeneID" id="66579725"/>
<accession>A0A395W8D8</accession>
<protein>
    <submittedName>
        <fullName evidence="2">Uncharacterized protein</fullName>
    </submittedName>
</protein>
<evidence type="ECO:0000313" key="3">
    <source>
        <dbReference type="Proteomes" id="UP000265489"/>
    </source>
</evidence>
<keyword evidence="1" id="KW-0472">Membrane</keyword>
<dbReference type="RefSeq" id="WP_118325317.1">
    <property type="nucleotide sequence ID" value="NZ_DAWEIE010000022.1"/>
</dbReference>
<keyword evidence="1" id="KW-1133">Transmembrane helix</keyword>
<sequence length="99" mass="12091">MRMSILINKFKVIRYFIKNGLFNEERAIEISKFDHNTIEALVHSQLLVQVDGRVYLDKPLYDYRYKEKYIYYGEIILLIIFLIFAFHASYLKTTLFWRQ</sequence>
<comment type="caution">
    <text evidence="2">The sequence shown here is derived from an EMBL/GenBank/DDBJ whole genome shotgun (WGS) entry which is preliminary data.</text>
</comment>
<organism evidence="2 3">
    <name type="scientific">Holdemanella biformis</name>
    <dbReference type="NCBI Taxonomy" id="1735"/>
    <lineage>
        <taxon>Bacteria</taxon>
        <taxon>Bacillati</taxon>
        <taxon>Bacillota</taxon>
        <taxon>Erysipelotrichia</taxon>
        <taxon>Erysipelotrichales</taxon>
        <taxon>Erysipelotrichaceae</taxon>
        <taxon>Holdemanella</taxon>
    </lineage>
</organism>
<reference evidence="2 3" key="1">
    <citation type="submission" date="2018-08" db="EMBL/GenBank/DDBJ databases">
        <title>A genome reference for cultivated species of the human gut microbiota.</title>
        <authorList>
            <person name="Zou Y."/>
            <person name="Xue W."/>
            <person name="Luo G."/>
        </authorList>
    </citation>
    <scope>NUCLEOTIDE SEQUENCE [LARGE SCALE GENOMIC DNA]</scope>
    <source>
        <strain evidence="2 3">AF15-20</strain>
    </source>
</reference>
<dbReference type="AlphaFoldDB" id="A0A395W8D8"/>
<dbReference type="EMBL" id="QRYQ01000013">
    <property type="protein sequence ID" value="RGU91024.1"/>
    <property type="molecule type" value="Genomic_DNA"/>
</dbReference>
<proteinExistence type="predicted"/>